<evidence type="ECO:0000256" key="6">
    <source>
        <dbReference type="ARBA" id="ARBA00022884"/>
    </source>
</evidence>
<feature type="domain" description="Helicase C-terminal" evidence="12">
    <location>
        <begin position="605"/>
        <end position="752"/>
    </location>
</feature>
<evidence type="ECO:0000256" key="4">
    <source>
        <dbReference type="ARBA" id="ARBA00022806"/>
    </source>
</evidence>
<evidence type="ECO:0000259" key="13">
    <source>
        <dbReference type="PROSITE" id="PS51195"/>
    </source>
</evidence>
<dbReference type="GO" id="GO:0016787">
    <property type="term" value="F:hydrolase activity"/>
    <property type="evidence" value="ECO:0007669"/>
    <property type="project" value="UniProtKB-KW"/>
</dbReference>
<dbReference type="InterPro" id="IPR050079">
    <property type="entry name" value="DEAD_box_RNA_helicase"/>
</dbReference>
<feature type="region of interest" description="Disordered" evidence="10">
    <location>
        <begin position="1"/>
        <end position="71"/>
    </location>
</feature>
<proteinExistence type="predicted"/>
<reference evidence="14" key="1">
    <citation type="submission" date="2020-12" db="EMBL/GenBank/DDBJ databases">
        <title>Metabolic potential, ecology and presence of endohyphal bacteria is reflected in genomic diversity of Mucoromycotina.</title>
        <authorList>
            <person name="Muszewska A."/>
            <person name="Okrasinska A."/>
            <person name="Steczkiewicz K."/>
            <person name="Drgas O."/>
            <person name="Orlowska M."/>
            <person name="Perlinska-Lenart U."/>
            <person name="Aleksandrzak-Piekarczyk T."/>
            <person name="Szatraj K."/>
            <person name="Zielenkiewicz U."/>
            <person name="Pilsyk S."/>
            <person name="Malc E."/>
            <person name="Mieczkowski P."/>
            <person name="Kruszewska J.S."/>
            <person name="Biernat P."/>
            <person name="Pawlowska J."/>
        </authorList>
    </citation>
    <scope>NUCLEOTIDE SEQUENCE</scope>
    <source>
        <strain evidence="14">WA0000017839</strain>
    </source>
</reference>
<dbReference type="EMBL" id="JAEPRD010000101">
    <property type="protein sequence ID" value="KAG2199068.1"/>
    <property type="molecule type" value="Genomic_DNA"/>
</dbReference>
<feature type="compositionally biased region" description="Basic residues" evidence="10">
    <location>
        <begin position="55"/>
        <end position="68"/>
    </location>
</feature>
<dbReference type="PROSITE" id="PS00039">
    <property type="entry name" value="DEAD_ATP_HELICASE"/>
    <property type="match status" value="1"/>
</dbReference>
<feature type="region of interest" description="Disordered" evidence="10">
    <location>
        <begin position="858"/>
        <end position="886"/>
    </location>
</feature>
<comment type="caution">
    <text evidence="14">The sequence shown here is derived from an EMBL/GenBank/DDBJ whole genome shotgun (WGS) entry which is preliminary data.</text>
</comment>
<dbReference type="CDD" id="cd18787">
    <property type="entry name" value="SF2_C_DEAD"/>
    <property type="match status" value="1"/>
</dbReference>
<dbReference type="InterPro" id="IPR027417">
    <property type="entry name" value="P-loop_NTPase"/>
</dbReference>
<organism evidence="14 15">
    <name type="scientific">Mucor saturninus</name>
    <dbReference type="NCBI Taxonomy" id="64648"/>
    <lineage>
        <taxon>Eukaryota</taxon>
        <taxon>Fungi</taxon>
        <taxon>Fungi incertae sedis</taxon>
        <taxon>Mucoromycota</taxon>
        <taxon>Mucoromycotina</taxon>
        <taxon>Mucoromycetes</taxon>
        <taxon>Mucorales</taxon>
        <taxon>Mucorineae</taxon>
        <taxon>Mucoraceae</taxon>
        <taxon>Mucor</taxon>
    </lineage>
</organism>
<keyword evidence="2" id="KW-0547">Nucleotide-binding</keyword>
<sequence length="886" mass="99183">MAPKTKKVIAKKPAFVEKQQTAEKKAVVTPKKTTTAPKKAAPAQKEATPTPAKKATPKKTVSPKKTKKASAALEEGVDGVIEYESLGKIDDWDWTETAGVDSFVSDDAGGFLCLEEISDVEVEYEGDDVTGKVAKFKRVKKADRKAGKKAQPTVPLEMEGVFYDVDTFDEDLAAEELAKESAKEADDEIEKNSRVVDANDENKRDSDDPMDIDDAIEEIPEAKVVEKKTKAQKLLEKKKKEIERLMSQVEKMEATEKKAEVKTTKDASAKKPVVADNGEPKPMNKRERLQAKKKAEEEALKLQEKIAEPVPKSKRPTVADVDQSVDVSAWDGLNLCENVVNALKYNKFNAPTPIQKNTLPLALKGRDIIGSAETGSGKTLAFGIPIINYLDSHVKEGLTGLILTPTRELAIQVKEHIEKMAVFSDIRCVAIVGGMSIQKQERLVKNNPDIIVATPGRLWEIFSNNPTYMEMLKHVKFLVLDEADRMLEKGHFEELTSLLNTLSKKRQDTTEWPEELEGTEKKSLPQDLGVHQTFIFTATFNKDLRFNVKAKRRKIAAKPTNSMEDLLSRIEFADSDPALVDMTSDNVVASTLLEARVDCLHTDKDLYVYYFVTRYPGRTIIFVNSIDAIRRLVPVFKLLNLEVLGLHAQMQQKQRLKNLERFKANPKAVLVASDVAARGLDIPLVDHVIHYQLPRSGEIYVHRSGRTARANRDGVSLLLCGPDETRIYHKLCQTLRKGVDYPLFPIDLNILKAMTDRVKLAAEIDSIQHQESKQVHEVNWMRNMAKDMDVDFDEDTMQGKGHQKSSDELERAKVKALNLKNKLAHLIKQPILPAGASMKFLTGGLVTDFVDRLMKKETSELLPGSSSSKAFDDLHSSKKRKIQETK</sequence>
<dbReference type="Pfam" id="PF00270">
    <property type="entry name" value="DEAD"/>
    <property type="match status" value="1"/>
</dbReference>
<feature type="coiled-coil region" evidence="9">
    <location>
        <begin position="802"/>
        <end position="829"/>
    </location>
</feature>
<evidence type="ECO:0000259" key="11">
    <source>
        <dbReference type="PROSITE" id="PS51192"/>
    </source>
</evidence>
<feature type="region of interest" description="Disordered" evidence="10">
    <location>
        <begin position="254"/>
        <end position="288"/>
    </location>
</feature>
<keyword evidence="3" id="KW-0378">Hydrolase</keyword>
<evidence type="ECO:0000256" key="7">
    <source>
        <dbReference type="ARBA" id="ARBA00047984"/>
    </source>
</evidence>
<evidence type="ECO:0000256" key="1">
    <source>
        <dbReference type="ARBA" id="ARBA00012552"/>
    </source>
</evidence>
<feature type="compositionally biased region" description="Basic and acidic residues" evidence="10">
    <location>
        <begin position="254"/>
        <end position="269"/>
    </location>
</feature>
<dbReference type="GO" id="GO:0003723">
    <property type="term" value="F:RNA binding"/>
    <property type="evidence" value="ECO:0007669"/>
    <property type="project" value="UniProtKB-KW"/>
</dbReference>
<feature type="compositionally biased region" description="Basic residues" evidence="10">
    <location>
        <begin position="1"/>
        <end position="10"/>
    </location>
</feature>
<keyword evidence="4" id="KW-0347">Helicase</keyword>
<feature type="short sequence motif" description="Q motif" evidence="8">
    <location>
        <begin position="328"/>
        <end position="356"/>
    </location>
</feature>
<evidence type="ECO:0000256" key="5">
    <source>
        <dbReference type="ARBA" id="ARBA00022840"/>
    </source>
</evidence>
<dbReference type="Proteomes" id="UP000603453">
    <property type="component" value="Unassembled WGS sequence"/>
</dbReference>
<dbReference type="OrthoDB" id="4310724at2759"/>
<dbReference type="PANTHER" id="PTHR47959">
    <property type="entry name" value="ATP-DEPENDENT RNA HELICASE RHLE-RELATED"/>
    <property type="match status" value="1"/>
</dbReference>
<evidence type="ECO:0000256" key="2">
    <source>
        <dbReference type="ARBA" id="ARBA00022741"/>
    </source>
</evidence>
<dbReference type="EC" id="3.6.4.13" evidence="1"/>
<accession>A0A8H7QUM5</accession>
<evidence type="ECO:0000256" key="9">
    <source>
        <dbReference type="SAM" id="Coils"/>
    </source>
</evidence>
<feature type="domain" description="Helicase ATP-binding" evidence="11">
    <location>
        <begin position="359"/>
        <end position="558"/>
    </location>
</feature>
<evidence type="ECO:0000313" key="15">
    <source>
        <dbReference type="Proteomes" id="UP000603453"/>
    </source>
</evidence>
<dbReference type="InterPro" id="IPR000629">
    <property type="entry name" value="RNA-helicase_DEAD-box_CS"/>
</dbReference>
<dbReference type="PROSITE" id="PS51195">
    <property type="entry name" value="Q_MOTIF"/>
    <property type="match status" value="1"/>
</dbReference>
<feature type="compositionally biased region" description="Basic and acidic residues" evidence="10">
    <location>
        <begin position="870"/>
        <end position="886"/>
    </location>
</feature>
<keyword evidence="6" id="KW-0694">RNA-binding</keyword>
<keyword evidence="5" id="KW-0067">ATP-binding</keyword>
<evidence type="ECO:0000256" key="8">
    <source>
        <dbReference type="PROSITE-ProRule" id="PRU00552"/>
    </source>
</evidence>
<evidence type="ECO:0000259" key="12">
    <source>
        <dbReference type="PROSITE" id="PS51194"/>
    </source>
</evidence>
<dbReference type="InterPro" id="IPR014014">
    <property type="entry name" value="RNA_helicase_DEAD_Q_motif"/>
</dbReference>
<dbReference type="Gene3D" id="3.40.50.300">
    <property type="entry name" value="P-loop containing nucleotide triphosphate hydrolases"/>
    <property type="match status" value="2"/>
</dbReference>
<dbReference type="InterPro" id="IPR011545">
    <property type="entry name" value="DEAD/DEAH_box_helicase_dom"/>
</dbReference>
<keyword evidence="9" id="KW-0175">Coiled coil</keyword>
<dbReference type="PROSITE" id="PS51194">
    <property type="entry name" value="HELICASE_CTER"/>
    <property type="match status" value="1"/>
</dbReference>
<evidence type="ECO:0000313" key="14">
    <source>
        <dbReference type="EMBL" id="KAG2199068.1"/>
    </source>
</evidence>
<feature type="compositionally biased region" description="Basic and acidic residues" evidence="10">
    <location>
        <begin position="177"/>
        <end position="194"/>
    </location>
</feature>
<feature type="region of interest" description="Disordered" evidence="10">
    <location>
        <begin position="177"/>
        <end position="213"/>
    </location>
</feature>
<dbReference type="InterPro" id="IPR014001">
    <property type="entry name" value="Helicase_ATP-bd"/>
</dbReference>
<name>A0A8H7QUM5_9FUNG</name>
<keyword evidence="15" id="KW-1185">Reference proteome</keyword>
<dbReference type="InterPro" id="IPR001650">
    <property type="entry name" value="Helicase_C-like"/>
</dbReference>
<dbReference type="SMART" id="SM00490">
    <property type="entry name" value="HELICc"/>
    <property type="match status" value="1"/>
</dbReference>
<evidence type="ECO:0000256" key="3">
    <source>
        <dbReference type="ARBA" id="ARBA00022801"/>
    </source>
</evidence>
<dbReference type="GO" id="GO:0005829">
    <property type="term" value="C:cytosol"/>
    <property type="evidence" value="ECO:0007669"/>
    <property type="project" value="TreeGrafter"/>
</dbReference>
<gene>
    <name evidence="14" type="ORF">INT47_005072</name>
</gene>
<feature type="domain" description="DEAD-box RNA helicase Q" evidence="13">
    <location>
        <begin position="328"/>
        <end position="356"/>
    </location>
</feature>
<protein>
    <recommendedName>
        <fullName evidence="1">RNA helicase</fullName>
        <ecNumber evidence="1">3.6.4.13</ecNumber>
    </recommendedName>
</protein>
<feature type="compositionally biased region" description="Low complexity" evidence="10">
    <location>
        <begin position="27"/>
        <end position="54"/>
    </location>
</feature>
<dbReference type="SUPFAM" id="SSF52540">
    <property type="entry name" value="P-loop containing nucleoside triphosphate hydrolases"/>
    <property type="match status" value="2"/>
</dbReference>
<dbReference type="SMART" id="SM00487">
    <property type="entry name" value="DEXDc"/>
    <property type="match status" value="1"/>
</dbReference>
<evidence type="ECO:0000256" key="10">
    <source>
        <dbReference type="SAM" id="MobiDB-lite"/>
    </source>
</evidence>
<dbReference type="CDD" id="cd17946">
    <property type="entry name" value="DEADc_DDX24"/>
    <property type="match status" value="1"/>
</dbReference>
<comment type="catalytic activity">
    <reaction evidence="7">
        <text>ATP + H2O = ADP + phosphate + H(+)</text>
        <dbReference type="Rhea" id="RHEA:13065"/>
        <dbReference type="ChEBI" id="CHEBI:15377"/>
        <dbReference type="ChEBI" id="CHEBI:15378"/>
        <dbReference type="ChEBI" id="CHEBI:30616"/>
        <dbReference type="ChEBI" id="CHEBI:43474"/>
        <dbReference type="ChEBI" id="CHEBI:456216"/>
        <dbReference type="EC" id="3.6.4.13"/>
    </reaction>
</comment>
<feature type="compositionally biased region" description="Basic and acidic residues" evidence="10">
    <location>
        <begin position="278"/>
        <end position="288"/>
    </location>
</feature>
<dbReference type="Pfam" id="PF00271">
    <property type="entry name" value="Helicase_C"/>
    <property type="match status" value="1"/>
</dbReference>
<dbReference type="AlphaFoldDB" id="A0A8H7QUM5"/>
<dbReference type="PROSITE" id="PS51192">
    <property type="entry name" value="HELICASE_ATP_BIND_1"/>
    <property type="match status" value="1"/>
</dbReference>
<dbReference type="PANTHER" id="PTHR47959:SF1">
    <property type="entry name" value="ATP-DEPENDENT RNA HELICASE DBPA"/>
    <property type="match status" value="1"/>
</dbReference>
<dbReference type="GO" id="GO:0003724">
    <property type="term" value="F:RNA helicase activity"/>
    <property type="evidence" value="ECO:0007669"/>
    <property type="project" value="UniProtKB-EC"/>
</dbReference>
<dbReference type="GO" id="GO:0005524">
    <property type="term" value="F:ATP binding"/>
    <property type="evidence" value="ECO:0007669"/>
    <property type="project" value="UniProtKB-KW"/>
</dbReference>